<proteinExistence type="predicted"/>
<reference evidence="1" key="2">
    <citation type="submission" date="2022-08" db="EMBL/GenBank/DDBJ databases">
        <authorList>
            <person name="Dong C."/>
        </authorList>
    </citation>
    <scope>NUCLEOTIDE SEQUENCE</scope>
    <source>
        <strain evidence="1">59MF3M-4</strain>
    </source>
</reference>
<gene>
    <name evidence="1" type="ORF">NYR02_00785</name>
</gene>
<keyword evidence="2" id="KW-1185">Reference proteome</keyword>
<organism evidence="1 2">
    <name type="scientific">Thalassolituus pacificus</name>
    <dbReference type="NCBI Taxonomy" id="2975440"/>
    <lineage>
        <taxon>Bacteria</taxon>
        <taxon>Pseudomonadati</taxon>
        <taxon>Pseudomonadota</taxon>
        <taxon>Gammaproteobacteria</taxon>
        <taxon>Oceanospirillales</taxon>
        <taxon>Oceanospirillaceae</taxon>
        <taxon>Thalassolituus</taxon>
    </lineage>
</organism>
<dbReference type="PROSITE" id="PS51257">
    <property type="entry name" value="PROKAR_LIPOPROTEIN"/>
    <property type="match status" value="1"/>
</dbReference>
<dbReference type="EMBL" id="JAOANI010000002">
    <property type="protein sequence ID" value="MCT7357557.1"/>
    <property type="molecule type" value="Genomic_DNA"/>
</dbReference>
<comment type="caution">
    <text evidence="1">The sequence shown here is derived from an EMBL/GenBank/DDBJ whole genome shotgun (WGS) entry which is preliminary data.</text>
</comment>
<reference evidence="1" key="1">
    <citation type="journal article" date="2022" name="Front. Microbiol.">
        <title>Genome-based taxonomic rearrangement of Oceanobacter-related bacteria including the description of Thalassolituus hydrocarbonoclasticus sp. nov. and Thalassolituus pacificus sp. nov. and emended description of the genus Thalassolituus.</title>
        <authorList>
            <person name="Dong C."/>
            <person name="Wei L."/>
            <person name="Wang J."/>
            <person name="Lai Q."/>
            <person name="Huang Z."/>
            <person name="Shao Z."/>
        </authorList>
    </citation>
    <scope>NUCLEOTIDE SEQUENCE</scope>
    <source>
        <strain evidence="1">59MF3M-4</strain>
    </source>
</reference>
<dbReference type="RefSeq" id="WP_260974490.1">
    <property type="nucleotide sequence ID" value="NZ_JAOANI010000002.1"/>
</dbReference>
<name>A0A9X3ADF1_9GAMM</name>
<evidence type="ECO:0000313" key="2">
    <source>
        <dbReference type="Proteomes" id="UP001147830"/>
    </source>
</evidence>
<dbReference type="AlphaFoldDB" id="A0A9X3ADF1"/>
<accession>A0A9X3ADF1</accession>
<dbReference type="Proteomes" id="UP001147830">
    <property type="component" value="Unassembled WGS sequence"/>
</dbReference>
<evidence type="ECO:0000313" key="1">
    <source>
        <dbReference type="EMBL" id="MCT7357557.1"/>
    </source>
</evidence>
<protein>
    <submittedName>
        <fullName evidence="1">Uncharacterized protein</fullName>
    </submittedName>
</protein>
<sequence length="144" mass="15987">MKKLTLLLPFIALTACQTTIEEPVKLEFLAYEPTFTEEPNLYFLLKGNPGNFCRIGVDSKKFEAGEQLKSDATSDRFAQIDCTWNGKLYELQGEDSHLTVISQTAGNIKSLTVTSQLEELGSALDNTLSLNQTVPLPNAISWQE</sequence>